<evidence type="ECO:0000313" key="1">
    <source>
        <dbReference type="EMBL" id="CAG8458868.1"/>
    </source>
</evidence>
<proteinExistence type="predicted"/>
<reference evidence="1 2" key="1">
    <citation type="submission" date="2021-06" db="EMBL/GenBank/DDBJ databases">
        <authorList>
            <person name="Kallberg Y."/>
            <person name="Tangrot J."/>
            <person name="Rosling A."/>
        </authorList>
    </citation>
    <scope>NUCLEOTIDE SEQUENCE [LARGE SCALE GENOMIC DNA]</scope>
    <source>
        <strain evidence="1 2">120-4 pot B 10/14</strain>
    </source>
</reference>
<sequence length="156" mass="17998">MAAIEEIKDREKMAIGKYGKEIRVGEKVRRQRMEGRRAEGEIGGEFKDVERREEKIGGCRRKLGKTSGGVGEGDTMRLDEDSPIFKFWKDVQNIEIGKKIISLTEGGNVFEETLVQFKNELKDPNVWYLVNGKHPMRYEAKTILATLLQKENYQNF</sequence>
<gene>
    <name evidence="1" type="ORF">GMARGA_LOCUS202</name>
</gene>
<accession>A0ABM8VVY4</accession>
<dbReference type="Proteomes" id="UP000789901">
    <property type="component" value="Unassembled WGS sequence"/>
</dbReference>
<evidence type="ECO:0000313" key="2">
    <source>
        <dbReference type="Proteomes" id="UP000789901"/>
    </source>
</evidence>
<comment type="caution">
    <text evidence="1">The sequence shown here is derived from an EMBL/GenBank/DDBJ whole genome shotgun (WGS) entry which is preliminary data.</text>
</comment>
<protein>
    <submittedName>
        <fullName evidence="1">20600_t:CDS:1</fullName>
    </submittedName>
</protein>
<name>A0ABM8VVY4_GIGMA</name>
<dbReference type="EMBL" id="CAJVQB010000022">
    <property type="protein sequence ID" value="CAG8458868.1"/>
    <property type="molecule type" value="Genomic_DNA"/>
</dbReference>
<organism evidence="1 2">
    <name type="scientific">Gigaspora margarita</name>
    <dbReference type="NCBI Taxonomy" id="4874"/>
    <lineage>
        <taxon>Eukaryota</taxon>
        <taxon>Fungi</taxon>
        <taxon>Fungi incertae sedis</taxon>
        <taxon>Mucoromycota</taxon>
        <taxon>Glomeromycotina</taxon>
        <taxon>Glomeromycetes</taxon>
        <taxon>Diversisporales</taxon>
        <taxon>Gigasporaceae</taxon>
        <taxon>Gigaspora</taxon>
    </lineage>
</organism>
<keyword evidence="2" id="KW-1185">Reference proteome</keyword>